<comment type="caution">
    <text evidence="2">The sequence shown here is derived from an EMBL/GenBank/DDBJ whole genome shotgun (WGS) entry which is preliminary data.</text>
</comment>
<reference evidence="3" key="1">
    <citation type="journal article" date="2019" name="Int. J. Syst. Evol. Microbiol.">
        <title>The Global Catalogue of Microorganisms (GCM) 10K type strain sequencing project: providing services to taxonomists for standard genome sequencing and annotation.</title>
        <authorList>
            <consortium name="The Broad Institute Genomics Platform"/>
            <consortium name="The Broad Institute Genome Sequencing Center for Infectious Disease"/>
            <person name="Wu L."/>
            <person name="Ma J."/>
        </authorList>
    </citation>
    <scope>NUCLEOTIDE SEQUENCE [LARGE SCALE GENOMIC DNA]</scope>
    <source>
        <strain evidence="3">CGMCC 4.1437</strain>
    </source>
</reference>
<dbReference type="EMBL" id="JBHSOF010000016">
    <property type="protein sequence ID" value="MFC5664256.1"/>
    <property type="molecule type" value="Genomic_DNA"/>
</dbReference>
<protein>
    <recommendedName>
        <fullName evidence="4">Secreted protein</fullName>
    </recommendedName>
</protein>
<evidence type="ECO:0000313" key="2">
    <source>
        <dbReference type="EMBL" id="MFC5664256.1"/>
    </source>
</evidence>
<dbReference type="Proteomes" id="UP001595975">
    <property type="component" value="Unassembled WGS sequence"/>
</dbReference>
<sequence>MNTPSARPLSHPLARRWLLASCVPVLLVLGMALTVPPAPAESARSTTASMPGMPGMPAEQAGSAGGLAAEQDGYRLDVATAGLPSGRPTAFRFAVTGPDGSPVTDFAVHQTKKLHFYAIRTDLTGFQHLHPAMAEDGIWTADLAALAPGTWRLYADFVPNVGAHPRELVLSRTVTVPGEAAPVPLPAPTDTTTADGHSVTLTARPMAGAHQLTATISRDGLPVTDLQPYLDAYAHLTAFHEGDLALAHLHPANAVNGDHGGPTLTFQALFPEPGNWRVFLQFQTAGQLHTAALTLHID</sequence>
<evidence type="ECO:0008006" key="4">
    <source>
        <dbReference type="Google" id="ProtNLM"/>
    </source>
</evidence>
<evidence type="ECO:0000313" key="3">
    <source>
        <dbReference type="Proteomes" id="UP001595975"/>
    </source>
</evidence>
<keyword evidence="3" id="KW-1185">Reference proteome</keyword>
<name>A0ABW0X513_9ACTN</name>
<gene>
    <name evidence="2" type="ORF">ACFP3U_14835</name>
</gene>
<proteinExistence type="predicted"/>
<accession>A0ABW0X513</accession>
<organism evidence="2 3">
    <name type="scientific">Kitasatospora misakiensis</name>
    <dbReference type="NCBI Taxonomy" id="67330"/>
    <lineage>
        <taxon>Bacteria</taxon>
        <taxon>Bacillati</taxon>
        <taxon>Actinomycetota</taxon>
        <taxon>Actinomycetes</taxon>
        <taxon>Kitasatosporales</taxon>
        <taxon>Streptomycetaceae</taxon>
        <taxon>Kitasatospora</taxon>
    </lineage>
</organism>
<evidence type="ECO:0000256" key="1">
    <source>
        <dbReference type="SAM" id="MobiDB-lite"/>
    </source>
</evidence>
<feature type="region of interest" description="Disordered" evidence="1">
    <location>
        <begin position="39"/>
        <end position="64"/>
    </location>
</feature>
<dbReference type="RefSeq" id="WP_380225957.1">
    <property type="nucleotide sequence ID" value="NZ_JBHSOF010000016.1"/>
</dbReference>